<comment type="caution">
    <text evidence="2">The sequence shown here is derived from an EMBL/GenBank/DDBJ whole genome shotgun (WGS) entry which is preliminary data.</text>
</comment>
<keyword evidence="1" id="KW-1133">Transmembrane helix</keyword>
<keyword evidence="1" id="KW-0812">Transmembrane</keyword>
<protein>
    <recommendedName>
        <fullName evidence="4">DUF4231 domain-containing protein</fullName>
    </recommendedName>
</protein>
<feature type="transmembrane region" description="Helical" evidence="1">
    <location>
        <begin position="63"/>
        <end position="80"/>
    </location>
</feature>
<organism evidence="2 3">
    <name type="scientific">Hallella faecis</name>
    <dbReference type="NCBI Taxonomy" id="2841596"/>
    <lineage>
        <taxon>Bacteria</taxon>
        <taxon>Pseudomonadati</taxon>
        <taxon>Bacteroidota</taxon>
        <taxon>Bacteroidia</taxon>
        <taxon>Bacteroidales</taxon>
        <taxon>Prevotellaceae</taxon>
        <taxon>Hallella</taxon>
    </lineage>
</organism>
<dbReference type="RefSeq" id="WP_215760446.1">
    <property type="nucleotide sequence ID" value="NZ_JAHKBE010000044.1"/>
</dbReference>
<evidence type="ECO:0000313" key="2">
    <source>
        <dbReference type="EMBL" id="MEQ2487352.1"/>
    </source>
</evidence>
<evidence type="ECO:0000313" key="3">
    <source>
        <dbReference type="Proteomes" id="UP001487296"/>
    </source>
</evidence>
<sequence length="143" mass="16385">MKELQPNLLDDYEHKVQGMIERHEDDAGFPKLDDYRLTKKMVDDYLYDYQIVLDREGSQRSQLTVYGIIAIIPTLILSAFPESMLPWGKWSLMVGIGMGLALACAIKAVRMVVTNSKLASLKRSNKDVSEYVSDIEKYVRNHE</sequence>
<feature type="transmembrane region" description="Helical" evidence="1">
    <location>
        <begin position="92"/>
        <end position="113"/>
    </location>
</feature>
<dbReference type="EMBL" id="JBBNFP010000042">
    <property type="protein sequence ID" value="MEQ2487352.1"/>
    <property type="molecule type" value="Genomic_DNA"/>
</dbReference>
<gene>
    <name evidence="2" type="ORF">AAAT34_09900</name>
</gene>
<reference evidence="2 3" key="1">
    <citation type="submission" date="2024-04" db="EMBL/GenBank/DDBJ databases">
        <title>Human intestinal bacterial collection.</title>
        <authorList>
            <person name="Pauvert C."/>
            <person name="Hitch T.C.A."/>
            <person name="Clavel T."/>
        </authorList>
    </citation>
    <scope>NUCLEOTIDE SEQUENCE [LARGE SCALE GENOMIC DNA]</scope>
    <source>
        <strain evidence="2 3">CLA-AA-H145</strain>
    </source>
</reference>
<accession>A0ABV1FSI5</accession>
<evidence type="ECO:0000256" key="1">
    <source>
        <dbReference type="SAM" id="Phobius"/>
    </source>
</evidence>
<keyword evidence="1" id="KW-0472">Membrane</keyword>
<evidence type="ECO:0008006" key="4">
    <source>
        <dbReference type="Google" id="ProtNLM"/>
    </source>
</evidence>
<name>A0ABV1FSI5_9BACT</name>
<keyword evidence="3" id="KW-1185">Reference proteome</keyword>
<proteinExistence type="predicted"/>
<dbReference type="Proteomes" id="UP001487296">
    <property type="component" value="Unassembled WGS sequence"/>
</dbReference>